<gene>
    <name evidence="2" type="ORF">COT50_00295</name>
</gene>
<dbReference type="Proteomes" id="UP000231252">
    <property type="component" value="Unassembled WGS sequence"/>
</dbReference>
<evidence type="ECO:0000313" key="2">
    <source>
        <dbReference type="EMBL" id="PIS22747.1"/>
    </source>
</evidence>
<dbReference type="Pfam" id="PF00961">
    <property type="entry name" value="LAGLIDADG_1"/>
    <property type="match status" value="1"/>
</dbReference>
<dbReference type="SUPFAM" id="SSF55608">
    <property type="entry name" value="Homing endonucleases"/>
    <property type="match status" value="1"/>
</dbReference>
<feature type="domain" description="Homing endonuclease LAGLIDADG" evidence="1">
    <location>
        <begin position="13"/>
        <end position="118"/>
    </location>
</feature>
<protein>
    <recommendedName>
        <fullName evidence="1">Homing endonuclease LAGLIDADG domain-containing protein</fullName>
    </recommendedName>
</protein>
<comment type="caution">
    <text evidence="2">The sequence shown here is derived from an EMBL/GenBank/DDBJ whole genome shotgun (WGS) entry which is preliminary data.</text>
</comment>
<evidence type="ECO:0000259" key="1">
    <source>
        <dbReference type="Pfam" id="PF00961"/>
    </source>
</evidence>
<name>A0A2H0XCS9_UNCKA</name>
<dbReference type="InterPro" id="IPR027434">
    <property type="entry name" value="Homing_endonucl"/>
</dbReference>
<sequence>MVLKTNKQEMIWLAGFIDGEGYIGINRQRKKETAEQSASLLYHPYLIIANSNYNALENIKDYIGYGHIYEVKRKKSKSRHKNEKPGFQYKLTKMDKLKPLLKALRPYLRLKQKQCDLLLNFINIRKKAKRIYGPFRGASSYTSEEKIYQKLRTLNKRGS</sequence>
<dbReference type="EMBL" id="PEYU01000004">
    <property type="protein sequence ID" value="PIS22747.1"/>
    <property type="molecule type" value="Genomic_DNA"/>
</dbReference>
<dbReference type="GO" id="GO:0004519">
    <property type="term" value="F:endonuclease activity"/>
    <property type="evidence" value="ECO:0007669"/>
    <property type="project" value="InterPro"/>
</dbReference>
<proteinExistence type="predicted"/>
<dbReference type="InterPro" id="IPR004860">
    <property type="entry name" value="LAGLIDADG_dom"/>
</dbReference>
<reference evidence="3" key="1">
    <citation type="submission" date="2017-09" db="EMBL/GenBank/DDBJ databases">
        <title>Depth-based differentiation of microbial function through sediment-hosted aquifers and enrichment of novel symbionts in the deep terrestrial subsurface.</title>
        <authorList>
            <person name="Probst A.J."/>
            <person name="Ladd B."/>
            <person name="Jarett J.K."/>
            <person name="Geller-Mcgrath D.E."/>
            <person name="Sieber C.M.K."/>
            <person name="Emerson J.B."/>
            <person name="Anantharaman K."/>
            <person name="Thomas B.C."/>
            <person name="Malmstrom R."/>
            <person name="Stieglmeier M."/>
            <person name="Klingl A."/>
            <person name="Woyke T."/>
            <person name="Ryan C.M."/>
            <person name="Banfield J.F."/>
        </authorList>
    </citation>
    <scope>NUCLEOTIDE SEQUENCE [LARGE SCALE GENOMIC DNA]</scope>
</reference>
<evidence type="ECO:0000313" key="3">
    <source>
        <dbReference type="Proteomes" id="UP000231252"/>
    </source>
</evidence>
<dbReference type="AlphaFoldDB" id="A0A2H0XCS9"/>
<organism evidence="2 3">
    <name type="scientific">candidate division WWE3 bacterium CG08_land_8_20_14_0_20_41_10</name>
    <dbReference type="NCBI Taxonomy" id="1975085"/>
    <lineage>
        <taxon>Bacteria</taxon>
        <taxon>Katanobacteria</taxon>
    </lineage>
</organism>
<dbReference type="Gene3D" id="3.10.28.10">
    <property type="entry name" value="Homing endonucleases"/>
    <property type="match status" value="1"/>
</dbReference>
<accession>A0A2H0XCS9</accession>